<evidence type="ECO:0000256" key="1">
    <source>
        <dbReference type="SAM" id="SignalP"/>
    </source>
</evidence>
<keyword evidence="3" id="KW-1185">Reference proteome</keyword>
<comment type="caution">
    <text evidence="2">The sequence shown here is derived from an EMBL/GenBank/DDBJ whole genome shotgun (WGS) entry which is preliminary data.</text>
</comment>
<evidence type="ECO:0000313" key="3">
    <source>
        <dbReference type="Proteomes" id="UP000268973"/>
    </source>
</evidence>
<reference evidence="2 3" key="1">
    <citation type="submission" date="2018-12" db="EMBL/GenBank/DDBJ databases">
        <title>Vibrio sp. isolated from China Sea.</title>
        <authorList>
            <person name="Li Y."/>
        </authorList>
    </citation>
    <scope>NUCLEOTIDE SEQUENCE [LARGE SCALE GENOMIC DNA]</scope>
    <source>
        <strain evidence="2 3">BEI207</strain>
    </source>
</reference>
<name>A0A3S0Q3K0_9VIBR</name>
<dbReference type="Proteomes" id="UP000268973">
    <property type="component" value="Unassembled WGS sequence"/>
</dbReference>
<feature type="signal peptide" evidence="1">
    <location>
        <begin position="1"/>
        <end position="19"/>
    </location>
</feature>
<dbReference type="EMBL" id="RXZH01000001">
    <property type="protein sequence ID" value="RTZ17789.1"/>
    <property type="molecule type" value="Genomic_DNA"/>
</dbReference>
<dbReference type="OrthoDB" id="5874914at2"/>
<proteinExistence type="predicted"/>
<keyword evidence="1" id="KW-0732">Signal</keyword>
<accession>A0A3S0Q3K0</accession>
<dbReference type="PROSITE" id="PS51257">
    <property type="entry name" value="PROKAR_LIPOPROTEIN"/>
    <property type="match status" value="1"/>
</dbReference>
<dbReference type="RefSeq" id="WP_126572539.1">
    <property type="nucleotide sequence ID" value="NZ_RXZH01000001.1"/>
</dbReference>
<protein>
    <submittedName>
        <fullName evidence="2">Uncharacterized protein</fullName>
    </submittedName>
</protein>
<sequence>MNISKKLLSIMSASTFILACGGGGGGDSSGGSGSSATPAPAQTASTELIDTQDIVAQSDFSFCIGDKITLSMNYQGTADGALHLYTKAAFTTEDGVEIADPTSRITTIYPTQTNQVELEVNGNWSKLYAQWVPMSASEPEQNWVISLNQSNKNYHLDF</sequence>
<feature type="chain" id="PRO_5018693639" evidence="1">
    <location>
        <begin position="20"/>
        <end position="158"/>
    </location>
</feature>
<dbReference type="AlphaFoldDB" id="A0A3S0Q3K0"/>
<gene>
    <name evidence="2" type="ORF">EJ063_03105</name>
</gene>
<organism evidence="2 3">
    <name type="scientific">Vibrio aquaticus</name>
    <dbReference type="NCBI Taxonomy" id="2496559"/>
    <lineage>
        <taxon>Bacteria</taxon>
        <taxon>Pseudomonadati</taxon>
        <taxon>Pseudomonadota</taxon>
        <taxon>Gammaproteobacteria</taxon>
        <taxon>Vibrionales</taxon>
        <taxon>Vibrionaceae</taxon>
        <taxon>Vibrio</taxon>
    </lineage>
</organism>
<evidence type="ECO:0000313" key="2">
    <source>
        <dbReference type="EMBL" id="RTZ17789.1"/>
    </source>
</evidence>